<dbReference type="AlphaFoldDB" id="A0A060RM60"/>
<keyword evidence="2" id="KW-0472">Membrane</keyword>
<dbReference type="VEuPathDB" id="PlasmoDB:PRCDC_0039400"/>
<keyword evidence="3" id="KW-0732">Signal</keyword>
<proteinExistence type="predicted"/>
<keyword evidence="1" id="KW-0175">Coiled coil</keyword>
<dbReference type="Proteomes" id="UP000027581">
    <property type="component" value="Unassembled WGS sequence"/>
</dbReference>
<keyword evidence="2" id="KW-0812">Transmembrane</keyword>
<evidence type="ECO:0000256" key="3">
    <source>
        <dbReference type="SAM" id="SignalP"/>
    </source>
</evidence>
<reference evidence="4" key="2">
    <citation type="submission" date="2014-05" db="EMBL/GenBank/DDBJ databases">
        <title>The genome sequences of chimpanzee malaria parasites reveal the path to human adaptation.</title>
        <authorList>
            <person name="Otto T.D."/>
            <person name="Rayner J.C."/>
            <person name="Boehme U."/>
            <person name="Pain A."/>
            <person name="Spottiswoode N."/>
            <person name="Sanders M."/>
            <person name="Quail M."/>
            <person name="Ollomo B."/>
            <person name="Renaud F."/>
            <person name="Thomas A.W."/>
            <person name="Prugnolle F."/>
            <person name="Conway D.J."/>
            <person name="Newbold C."/>
            <person name="Berriman M."/>
        </authorList>
    </citation>
    <scope>NUCLEOTIDE SEQUENCE [LARGE SCALE GENOMIC DNA]</scope>
    <source>
        <strain evidence="4">CDC</strain>
    </source>
</reference>
<dbReference type="EMBL" id="HG810498">
    <property type="protein sequence ID" value="CDO61760.1"/>
    <property type="molecule type" value="Genomic_DNA"/>
</dbReference>
<keyword evidence="2" id="KW-1133">Transmembrane helix</keyword>
<dbReference type="VEuPathDB" id="PlasmoDB:PRG01_1479900"/>
<gene>
    <name evidence="4" type="primary">RIF</name>
    <name evidence="4" type="ORF">PRCDC_0039400</name>
</gene>
<evidence type="ECO:0000256" key="2">
    <source>
        <dbReference type="SAM" id="Phobius"/>
    </source>
</evidence>
<feature type="coiled-coil region" evidence="1">
    <location>
        <begin position="72"/>
        <end position="127"/>
    </location>
</feature>
<protein>
    <submittedName>
        <fullName evidence="4">Rifin</fullName>
    </submittedName>
</protein>
<sequence length="364" mass="40713">MKIHYINILLFALPLNILVIPSHYVHNQRNHKIPTNHTPKIPTARLLCECELYTPANYDNDPEMKSVMDNFNKQTQQRFEEYDERMKTTRQKCKVQCDKEVQKIILKDKLEKQMEQKLTTLETKINTDDIPTCVCEKSMAYKVEKTCLRCAQNLGGIVVPSSGVIGEIAAFAVKAWKTTEIAAATELAKQAGAAAGIKAGEVAGVEAVISGLKTYFSIETLGEKLLQSVFNAKNYADVPLINEVIGMEYRRLCSSSIADADNILCITGSNRQVIKYSTNKIAKDATKAAAKALENTTEEVTKAAIQTSTETIEATTTPYYTAIIASIVAIVIIVLVMMIIYLILRYRSKKKMKKKLQYIKLLEE</sequence>
<evidence type="ECO:0000256" key="1">
    <source>
        <dbReference type="SAM" id="Coils"/>
    </source>
</evidence>
<dbReference type="PhylomeDB" id="A0A060RM60"/>
<dbReference type="InterPro" id="IPR006373">
    <property type="entry name" value="VSA_Rifin"/>
</dbReference>
<feature type="transmembrane region" description="Helical" evidence="2">
    <location>
        <begin position="319"/>
        <end position="344"/>
    </location>
</feature>
<reference evidence="4" key="1">
    <citation type="submission" date="2014-01" db="EMBL/GenBank/DDBJ databases">
        <authorList>
            <person name="Aslett M."/>
        </authorList>
    </citation>
    <scope>NUCLEOTIDE SEQUENCE</scope>
    <source>
        <strain evidence="4">CDC</strain>
    </source>
</reference>
<accession>A0A060RM60</accession>
<dbReference type="NCBIfam" id="TIGR01477">
    <property type="entry name" value="RIFIN"/>
    <property type="match status" value="1"/>
</dbReference>
<dbReference type="InterPro" id="IPR011992">
    <property type="entry name" value="EF-hand-dom_pair"/>
</dbReference>
<feature type="signal peptide" evidence="3">
    <location>
        <begin position="1"/>
        <end position="27"/>
    </location>
</feature>
<name>A0A060RM60_PLARE</name>
<dbReference type="SUPFAM" id="SSF47473">
    <property type="entry name" value="EF-hand"/>
    <property type="match status" value="1"/>
</dbReference>
<evidence type="ECO:0000313" key="5">
    <source>
        <dbReference type="Proteomes" id="UP000027581"/>
    </source>
</evidence>
<feature type="chain" id="PRO_5001586605" evidence="3">
    <location>
        <begin position="28"/>
        <end position="364"/>
    </location>
</feature>
<evidence type="ECO:0000313" key="4">
    <source>
        <dbReference type="EMBL" id="CDO61760.1"/>
    </source>
</evidence>
<organism evidence="4 5">
    <name type="scientific">Plasmodium reichenowi</name>
    <dbReference type="NCBI Taxonomy" id="5854"/>
    <lineage>
        <taxon>Eukaryota</taxon>
        <taxon>Sar</taxon>
        <taxon>Alveolata</taxon>
        <taxon>Apicomplexa</taxon>
        <taxon>Aconoidasida</taxon>
        <taxon>Haemosporida</taxon>
        <taxon>Plasmodiidae</taxon>
        <taxon>Plasmodium</taxon>
        <taxon>Plasmodium (Laverania)</taxon>
    </lineage>
</organism>
<keyword evidence="5" id="KW-1185">Reference proteome</keyword>
<dbReference type="Pfam" id="PF02009">
    <property type="entry name" value="RIFIN"/>
    <property type="match status" value="1"/>
</dbReference>